<protein>
    <submittedName>
        <fullName evidence="1">Uncharacterized protein</fullName>
    </submittedName>
</protein>
<name>A0A8D8R638_9HEMI</name>
<dbReference type="PROSITE" id="PS51257">
    <property type="entry name" value="PROKAR_LIPOPROTEIN"/>
    <property type="match status" value="1"/>
</dbReference>
<proteinExistence type="predicted"/>
<reference evidence="1" key="1">
    <citation type="submission" date="2021-05" db="EMBL/GenBank/DDBJ databases">
        <authorList>
            <person name="Alioto T."/>
            <person name="Alioto T."/>
            <person name="Gomez Garrido J."/>
        </authorList>
    </citation>
    <scope>NUCLEOTIDE SEQUENCE</scope>
</reference>
<dbReference type="EMBL" id="HBUF01127855">
    <property type="protein sequence ID" value="CAG6643590.1"/>
    <property type="molecule type" value="Transcribed_RNA"/>
</dbReference>
<sequence length="103" mass="11990">MYIKIGVFYLCLFGQSCHLTFNPLAKLSQIPNERSMFSLKSSYFLARTFYGWVSTINNFVVTLIKYSFAFYNSPSQIPTFCFREFYVILKLPRGVSVTARCCF</sequence>
<dbReference type="AlphaFoldDB" id="A0A8D8R638"/>
<accession>A0A8D8R638</accession>
<evidence type="ECO:0000313" key="1">
    <source>
        <dbReference type="EMBL" id="CAG6643590.1"/>
    </source>
</evidence>
<organism evidence="1">
    <name type="scientific">Cacopsylla melanoneura</name>
    <dbReference type="NCBI Taxonomy" id="428564"/>
    <lineage>
        <taxon>Eukaryota</taxon>
        <taxon>Metazoa</taxon>
        <taxon>Ecdysozoa</taxon>
        <taxon>Arthropoda</taxon>
        <taxon>Hexapoda</taxon>
        <taxon>Insecta</taxon>
        <taxon>Pterygota</taxon>
        <taxon>Neoptera</taxon>
        <taxon>Paraneoptera</taxon>
        <taxon>Hemiptera</taxon>
        <taxon>Sternorrhyncha</taxon>
        <taxon>Psylloidea</taxon>
        <taxon>Psyllidae</taxon>
        <taxon>Psyllinae</taxon>
        <taxon>Cacopsylla</taxon>
    </lineage>
</organism>